<dbReference type="AlphaFoldDB" id="A0A1E3X7I3"/>
<dbReference type="GO" id="GO:0008120">
    <property type="term" value="F:ceramide glucosyltransferase activity"/>
    <property type="evidence" value="ECO:0007669"/>
    <property type="project" value="UniProtKB-EC"/>
</dbReference>
<gene>
    <name evidence="10" type="ORF">SCARUB_03281</name>
</gene>
<dbReference type="Pfam" id="PF13506">
    <property type="entry name" value="Glyco_transf_21"/>
    <property type="match status" value="1"/>
</dbReference>
<keyword evidence="8 9" id="KW-0472">Membrane</keyword>
<evidence type="ECO:0000256" key="2">
    <source>
        <dbReference type="ARBA" id="ARBA00004760"/>
    </source>
</evidence>
<dbReference type="CDD" id="cd02520">
    <property type="entry name" value="Glucosylceramide_synthase"/>
    <property type="match status" value="1"/>
</dbReference>
<evidence type="ECO:0000256" key="1">
    <source>
        <dbReference type="ARBA" id="ARBA00004141"/>
    </source>
</evidence>
<keyword evidence="4 10" id="KW-0328">Glycosyltransferase</keyword>
<dbReference type="InterPro" id="IPR029044">
    <property type="entry name" value="Nucleotide-diphossugar_trans"/>
</dbReference>
<evidence type="ECO:0000256" key="7">
    <source>
        <dbReference type="ARBA" id="ARBA00022989"/>
    </source>
</evidence>
<dbReference type="PANTHER" id="PTHR12726:SF0">
    <property type="entry name" value="CERAMIDE GLUCOSYLTRANSFERASE"/>
    <property type="match status" value="1"/>
</dbReference>
<keyword evidence="5 10" id="KW-0808">Transferase</keyword>
<reference evidence="10 11" key="1">
    <citation type="submission" date="2016-07" db="EMBL/GenBank/DDBJ databases">
        <title>Draft genome of Scalindua rubra, obtained from a brine-seawater interface in the Red Sea, sheds light on salt adaptation in anammox bacteria.</title>
        <authorList>
            <person name="Speth D.R."/>
            <person name="Lagkouvardos I."/>
            <person name="Wang Y."/>
            <person name="Qian P.-Y."/>
            <person name="Dutilh B.E."/>
            <person name="Jetten M.S."/>
        </authorList>
    </citation>
    <scope>NUCLEOTIDE SEQUENCE [LARGE SCALE GENOMIC DNA]</scope>
    <source>
        <strain evidence="10">BSI-1</strain>
    </source>
</reference>
<organism evidence="10 11">
    <name type="scientific">Candidatus Scalindua rubra</name>
    <dbReference type="NCBI Taxonomy" id="1872076"/>
    <lineage>
        <taxon>Bacteria</taxon>
        <taxon>Pseudomonadati</taxon>
        <taxon>Planctomycetota</taxon>
        <taxon>Candidatus Brocadiia</taxon>
        <taxon>Candidatus Brocadiales</taxon>
        <taxon>Candidatus Scalinduaceae</taxon>
        <taxon>Candidatus Scalindua</taxon>
    </lineage>
</organism>
<comment type="subcellular location">
    <subcellularLocation>
        <location evidence="1">Membrane</location>
        <topology evidence="1">Multi-pass membrane protein</topology>
    </subcellularLocation>
</comment>
<sequence>MTILEVFLITCIIISIAYYVFSLYCTTSFFNKKCDADDNYLPPVTILKPINGVENGIYENLISYCKQDYPSYQVIFGVSNRKDHAIDVVKKVMNAFPQKDIELVINNDGIGPNPKISNLNNMYKKAKNDIIVMSDSDTRVNGDYLRKLVSPLSNENTGLVTCAYREKITNNITSMMESVSINHDFIPSIMVAQKVENLSYAFGVTIATKREILDDIGGFKEFANYLAEDFHFGKKISDAGYKLYLSDYIVDVIPEKKSFTNFFKHQLRWAKTIKACRPIGYISASFCKYGIVTSLVYLLISSFSTIAVILFITFLSVRIISASIISFKYIKGQRSTLHLLLLPISDILSFTIWCASFSGNRITWRGMKFLLKKGGKIERI</sequence>
<feature type="transmembrane region" description="Helical" evidence="9">
    <location>
        <begin position="306"/>
        <end position="327"/>
    </location>
</feature>
<dbReference type="PANTHER" id="PTHR12726">
    <property type="entry name" value="CERAMIDE GLUCOSYLTRANSFERASE"/>
    <property type="match status" value="1"/>
</dbReference>
<evidence type="ECO:0000313" key="11">
    <source>
        <dbReference type="Proteomes" id="UP000094056"/>
    </source>
</evidence>
<dbReference type="SUPFAM" id="SSF53448">
    <property type="entry name" value="Nucleotide-diphospho-sugar transferases"/>
    <property type="match status" value="1"/>
</dbReference>
<dbReference type="EC" id="2.4.1.80" evidence="10"/>
<dbReference type="Proteomes" id="UP000094056">
    <property type="component" value="Unassembled WGS sequence"/>
</dbReference>
<evidence type="ECO:0000256" key="6">
    <source>
        <dbReference type="ARBA" id="ARBA00022692"/>
    </source>
</evidence>
<evidence type="ECO:0000256" key="8">
    <source>
        <dbReference type="ARBA" id="ARBA00023136"/>
    </source>
</evidence>
<comment type="pathway">
    <text evidence="2">Lipid metabolism; sphingolipid metabolism.</text>
</comment>
<dbReference type="NCBIfam" id="TIGR03472">
    <property type="entry name" value="HpnI"/>
    <property type="match status" value="1"/>
</dbReference>
<feature type="transmembrane region" description="Helical" evidence="9">
    <location>
        <begin position="6"/>
        <end position="25"/>
    </location>
</feature>
<evidence type="ECO:0000256" key="4">
    <source>
        <dbReference type="ARBA" id="ARBA00022676"/>
    </source>
</evidence>
<dbReference type="GO" id="GO:0016020">
    <property type="term" value="C:membrane"/>
    <property type="evidence" value="ECO:0007669"/>
    <property type="project" value="UniProtKB-SubCell"/>
</dbReference>
<comment type="caution">
    <text evidence="10">The sequence shown here is derived from an EMBL/GenBank/DDBJ whole genome shotgun (WGS) entry which is preliminary data.</text>
</comment>
<dbReference type="Gene3D" id="3.90.550.10">
    <property type="entry name" value="Spore Coat Polysaccharide Biosynthesis Protein SpsA, Chain A"/>
    <property type="match status" value="1"/>
</dbReference>
<dbReference type="GO" id="GO:0006679">
    <property type="term" value="P:glucosylceramide biosynthetic process"/>
    <property type="evidence" value="ECO:0007669"/>
    <property type="project" value="TreeGrafter"/>
</dbReference>
<evidence type="ECO:0000256" key="5">
    <source>
        <dbReference type="ARBA" id="ARBA00022679"/>
    </source>
</evidence>
<proteinExistence type="predicted"/>
<dbReference type="EMBL" id="MAYW01000107">
    <property type="protein sequence ID" value="ODS31590.1"/>
    <property type="molecule type" value="Genomic_DNA"/>
</dbReference>
<keyword evidence="7 9" id="KW-1133">Transmembrane helix</keyword>
<dbReference type="InterPro" id="IPR017835">
    <property type="entry name" value="Hopen-assoc_HpnI"/>
</dbReference>
<comment type="pathway">
    <text evidence="3">Sphingolipid metabolism.</text>
</comment>
<protein>
    <submittedName>
        <fullName evidence="10">Ceramide glucosyltransferase</fullName>
        <ecNumber evidence="10">2.4.1.80</ecNumber>
    </submittedName>
</protein>
<evidence type="ECO:0000256" key="3">
    <source>
        <dbReference type="ARBA" id="ARBA00004991"/>
    </source>
</evidence>
<keyword evidence="6 9" id="KW-0812">Transmembrane</keyword>
<name>A0A1E3X7I3_9BACT</name>
<accession>A0A1E3X7I3</accession>
<feature type="transmembrane region" description="Helical" evidence="9">
    <location>
        <begin position="339"/>
        <end position="359"/>
    </location>
</feature>
<evidence type="ECO:0000256" key="9">
    <source>
        <dbReference type="SAM" id="Phobius"/>
    </source>
</evidence>
<evidence type="ECO:0000313" key="10">
    <source>
        <dbReference type="EMBL" id="ODS31590.1"/>
    </source>
</evidence>
<dbReference type="InterPro" id="IPR025993">
    <property type="entry name" value="Ceramide_glucosylTrfase"/>
</dbReference>